<proteinExistence type="predicted"/>
<evidence type="ECO:0000256" key="1">
    <source>
        <dbReference type="SAM" id="MobiDB-lite"/>
    </source>
</evidence>
<protein>
    <recommendedName>
        <fullName evidence="4">Adhesin domain-containing protein</fullName>
    </recommendedName>
</protein>
<keyword evidence="3" id="KW-1185">Reference proteome</keyword>
<feature type="compositionally biased region" description="Polar residues" evidence="1">
    <location>
        <begin position="137"/>
        <end position="180"/>
    </location>
</feature>
<gene>
    <name evidence="2" type="ORF">BGW38_008507</name>
</gene>
<dbReference type="EMBL" id="JAABOA010000589">
    <property type="protein sequence ID" value="KAF9583792.1"/>
    <property type="molecule type" value="Genomic_DNA"/>
</dbReference>
<name>A0A9P6FXZ3_9FUNG</name>
<sequence length="533" mass="57837">MDYSKDRKDKHPPAISNGESAAHLDNALETERTTFGQQQPYANMSTSPAPTRTLSVPSTPQDTSTPDQFPTAPRQPQQPSEPLPGQGQYGRGPTGQDWTYPEDSQRSSAPQGEMAPPPAYEEVVGPRAPHSAYGPSNGANYGPNASTPLLSPGSNAPNSSTPLLSPGSNGPNANNASTYTSIPVPPPRPPSSLSGSTESNPEQARRFNRLWILFFITAFILSIADYRDDEGSDHCSGRRSARRVLGNLDVGDNIQDFVVNIADLEGLVLVERARADDISNPGGVTRVMIEAVGSDREFMNAIQHDISQDSKRVKVSASRFSDIGENACLQLKVKILFPYHRTQVREMKLILTEGNVTVNLLDEFMGGALSPGPPAFPILPFQIKTMYSRVITGHTHVRAEVSNQATIGASVGSIQGHVLVGKELRVQVVEGNVDLAISQKNIANKMDSRVETVSGNIEVAMKTHYNGLFRLETVQGKLDVLNRDPANTVLSTFEPTEIRGWNTSQGKEPYYTSEVRLQTHSGNIDFSLKPNGQ</sequence>
<feature type="region of interest" description="Disordered" evidence="1">
    <location>
        <begin position="1"/>
        <end position="200"/>
    </location>
</feature>
<evidence type="ECO:0000313" key="3">
    <source>
        <dbReference type="Proteomes" id="UP000780801"/>
    </source>
</evidence>
<evidence type="ECO:0000313" key="2">
    <source>
        <dbReference type="EMBL" id="KAF9583792.1"/>
    </source>
</evidence>
<feature type="compositionally biased region" description="Basic and acidic residues" evidence="1">
    <location>
        <begin position="1"/>
        <end position="12"/>
    </location>
</feature>
<dbReference type="Proteomes" id="UP000780801">
    <property type="component" value="Unassembled WGS sequence"/>
</dbReference>
<organism evidence="2 3">
    <name type="scientific">Lunasporangiospora selenospora</name>
    <dbReference type="NCBI Taxonomy" id="979761"/>
    <lineage>
        <taxon>Eukaryota</taxon>
        <taxon>Fungi</taxon>
        <taxon>Fungi incertae sedis</taxon>
        <taxon>Mucoromycota</taxon>
        <taxon>Mortierellomycotina</taxon>
        <taxon>Mortierellomycetes</taxon>
        <taxon>Mortierellales</taxon>
        <taxon>Mortierellaceae</taxon>
        <taxon>Lunasporangiospora</taxon>
    </lineage>
</organism>
<evidence type="ECO:0008006" key="4">
    <source>
        <dbReference type="Google" id="ProtNLM"/>
    </source>
</evidence>
<dbReference type="AlphaFoldDB" id="A0A9P6FXZ3"/>
<reference evidence="2" key="1">
    <citation type="journal article" date="2020" name="Fungal Divers.">
        <title>Resolving the Mortierellaceae phylogeny through synthesis of multi-gene phylogenetics and phylogenomics.</title>
        <authorList>
            <person name="Vandepol N."/>
            <person name="Liber J."/>
            <person name="Desiro A."/>
            <person name="Na H."/>
            <person name="Kennedy M."/>
            <person name="Barry K."/>
            <person name="Grigoriev I.V."/>
            <person name="Miller A.N."/>
            <person name="O'Donnell K."/>
            <person name="Stajich J.E."/>
            <person name="Bonito G."/>
        </authorList>
    </citation>
    <scope>NUCLEOTIDE SEQUENCE</scope>
    <source>
        <strain evidence="2">KOD1015</strain>
    </source>
</reference>
<comment type="caution">
    <text evidence="2">The sequence shown here is derived from an EMBL/GenBank/DDBJ whole genome shotgun (WGS) entry which is preliminary data.</text>
</comment>
<accession>A0A9P6FXZ3</accession>
<feature type="compositionally biased region" description="Polar residues" evidence="1">
    <location>
        <begin position="33"/>
        <end position="80"/>
    </location>
</feature>
<dbReference type="OrthoDB" id="2406635at2759"/>